<dbReference type="InterPro" id="IPR036624">
    <property type="entry name" value="Hcp1-lik_sf"/>
</dbReference>
<organism evidence="1 2">
    <name type="scientific">Oligella urethralis DNF00040</name>
    <dbReference type="NCBI Taxonomy" id="1401065"/>
    <lineage>
        <taxon>Bacteria</taxon>
        <taxon>Pseudomonadati</taxon>
        <taxon>Pseudomonadota</taxon>
        <taxon>Betaproteobacteria</taxon>
        <taxon>Burkholderiales</taxon>
        <taxon>Alcaligenaceae</taxon>
        <taxon>Oligella</taxon>
    </lineage>
</organism>
<dbReference type="AlphaFoldDB" id="A0A095Z1S1"/>
<dbReference type="PANTHER" id="PTHR36152:SF5">
    <property type="entry name" value="PROTEIN HCP1"/>
    <property type="match status" value="1"/>
</dbReference>
<dbReference type="Pfam" id="PF05638">
    <property type="entry name" value="T6SS_HCP"/>
    <property type="match status" value="1"/>
</dbReference>
<dbReference type="OrthoDB" id="5066999at2"/>
<gene>
    <name evidence="1" type="ORF">HMPREF2130_09455</name>
</gene>
<dbReference type="eggNOG" id="COG3157">
    <property type="taxonomic scope" value="Bacteria"/>
</dbReference>
<sequence length="161" mass="17326">MAVDMYMKIESVNGESKDAQHKDWTDIQSFSWGATQPGSMSTGGGGGTGKASFNDLYVVCRIDRAAPAVLKHCASGKHLGKVELSVCKAGGEQVEYSRITLEDVLVTSVQYSGDQDGDAMMVSYAFQAAKVKQQYWEQTDKGGRGAESVIGYDIKQNKAIA</sequence>
<dbReference type="InterPro" id="IPR008514">
    <property type="entry name" value="T6SS_Hcp"/>
</dbReference>
<evidence type="ECO:0000313" key="2">
    <source>
        <dbReference type="Proteomes" id="UP000029629"/>
    </source>
</evidence>
<dbReference type="EMBL" id="JRNI01000053">
    <property type="protein sequence ID" value="KGF28306.1"/>
    <property type="molecule type" value="Genomic_DNA"/>
</dbReference>
<reference evidence="1 2" key="1">
    <citation type="submission" date="2014-07" db="EMBL/GenBank/DDBJ databases">
        <authorList>
            <person name="McCorrison J."/>
            <person name="Sanka R."/>
            <person name="Torralba M."/>
            <person name="Gillis M."/>
            <person name="Haft D.H."/>
            <person name="Methe B."/>
            <person name="Sutton G."/>
            <person name="Nelson K.E."/>
        </authorList>
    </citation>
    <scope>NUCLEOTIDE SEQUENCE [LARGE SCALE GENOMIC DNA]</scope>
    <source>
        <strain evidence="1 2">DNF00040</strain>
    </source>
</reference>
<dbReference type="SUPFAM" id="SSF141452">
    <property type="entry name" value="Hcp1-like"/>
    <property type="match status" value="1"/>
</dbReference>
<evidence type="ECO:0008006" key="3">
    <source>
        <dbReference type="Google" id="ProtNLM"/>
    </source>
</evidence>
<evidence type="ECO:0000313" key="1">
    <source>
        <dbReference type="EMBL" id="KGF28306.1"/>
    </source>
</evidence>
<proteinExistence type="predicted"/>
<dbReference type="Proteomes" id="UP000029629">
    <property type="component" value="Unassembled WGS sequence"/>
</dbReference>
<dbReference type="PANTHER" id="PTHR36152">
    <property type="entry name" value="CYTOPLASMIC PROTEIN-RELATED"/>
    <property type="match status" value="1"/>
</dbReference>
<dbReference type="Gene3D" id="2.30.110.20">
    <property type="entry name" value="Hcp1-like"/>
    <property type="match status" value="1"/>
</dbReference>
<protein>
    <recommendedName>
        <fullName evidence="3">Hcp1 family type VI secretion system effector</fullName>
    </recommendedName>
</protein>
<keyword evidence="2" id="KW-1185">Reference proteome</keyword>
<dbReference type="RefSeq" id="WP_036560342.1">
    <property type="nucleotide sequence ID" value="NZ_JRNI01000053.1"/>
</dbReference>
<comment type="caution">
    <text evidence="1">The sequence shown here is derived from an EMBL/GenBank/DDBJ whole genome shotgun (WGS) entry which is preliminary data.</text>
</comment>
<accession>A0A095Z1S1</accession>
<dbReference type="InterPro" id="IPR053165">
    <property type="entry name" value="HSI-I_assembly_Hcp1"/>
</dbReference>
<name>A0A095Z1S1_9BURK</name>